<keyword evidence="6" id="KW-1185">Reference proteome</keyword>
<dbReference type="SUPFAM" id="SSF53335">
    <property type="entry name" value="S-adenosyl-L-methionine-dependent methyltransferases"/>
    <property type="match status" value="1"/>
</dbReference>
<dbReference type="InterPro" id="IPR029063">
    <property type="entry name" value="SAM-dependent_MTases_sf"/>
</dbReference>
<dbReference type="EC" id="2.1.1.174" evidence="5"/>
<dbReference type="Proteomes" id="UP000051681">
    <property type="component" value="Unassembled WGS sequence"/>
</dbReference>
<dbReference type="RefSeq" id="WP_058317684.1">
    <property type="nucleotide sequence ID" value="NZ_CYSF01000005.1"/>
</dbReference>
<sequence>MSHPRLSLALNGGGLSLSEGRIVVFGARSDLDLRDLPQDQCQLVVGYKPDHDRFAAAGWDVVTAPSGDFATGLVFLPRAKKLAKAMVAEALGLGVQTLVIDGLKTEGIDSLLKEVRKAAPLQNSISKAHGKLFWVAASDLGDALNAWAAPARQEVGDGLITAPGVFSADGIDPASRLLVDALPAKLGKHLADLGAGWGYLSRAILSRDTVKSLALVEADHTSLSCARENVTDERASFYWADATNWRSDRLLDGVIMNPPFHTGRAAEPQLGQAFIANAARNLALSGQLWLVANRQLPYEATLAQLFLDVEEIAGDNRFKVLHAARKRRVGKA</sequence>
<dbReference type="InterPro" id="IPR007848">
    <property type="entry name" value="Small_mtfrase_dom"/>
</dbReference>
<dbReference type="OrthoDB" id="9816072at2"/>
<dbReference type="EMBL" id="CYSF01000005">
    <property type="protein sequence ID" value="CUH83533.1"/>
    <property type="molecule type" value="Genomic_DNA"/>
</dbReference>
<name>A0A0P1GMN5_9RHOB</name>
<dbReference type="PANTHER" id="PTHR47816:SF4">
    <property type="entry name" value="RIBOSOMAL RNA SMALL SUBUNIT METHYLTRANSFERASE C"/>
    <property type="match status" value="1"/>
</dbReference>
<feature type="domain" description="Methyltransferase small" evidence="4">
    <location>
        <begin position="159"/>
        <end position="321"/>
    </location>
</feature>
<keyword evidence="1 5" id="KW-0489">Methyltransferase</keyword>
<evidence type="ECO:0000259" key="4">
    <source>
        <dbReference type="Pfam" id="PF05175"/>
    </source>
</evidence>
<dbReference type="Gene3D" id="3.40.50.150">
    <property type="entry name" value="Vaccinia Virus protein VP39"/>
    <property type="match status" value="1"/>
</dbReference>
<proteinExistence type="predicted"/>
<protein>
    <submittedName>
        <fullName evidence="5">Ribosomal RNA large subunit methyltransferase G</fullName>
        <ecNumber evidence="5">2.1.1.174</ecNumber>
    </submittedName>
</protein>
<organism evidence="5 6">
    <name type="scientific">Thalassovita mediterranea</name>
    <dbReference type="NCBI Taxonomy" id="340021"/>
    <lineage>
        <taxon>Bacteria</taxon>
        <taxon>Pseudomonadati</taxon>
        <taxon>Pseudomonadota</taxon>
        <taxon>Alphaproteobacteria</taxon>
        <taxon>Rhodobacterales</taxon>
        <taxon>Roseobacteraceae</taxon>
        <taxon>Thalassovita</taxon>
    </lineage>
</organism>
<dbReference type="InterPro" id="IPR046977">
    <property type="entry name" value="RsmC/RlmG"/>
</dbReference>
<evidence type="ECO:0000313" key="5">
    <source>
        <dbReference type="EMBL" id="CUH83533.1"/>
    </source>
</evidence>
<keyword evidence="3" id="KW-0949">S-adenosyl-L-methionine</keyword>
<dbReference type="Pfam" id="PF05175">
    <property type="entry name" value="MTS"/>
    <property type="match status" value="1"/>
</dbReference>
<evidence type="ECO:0000256" key="3">
    <source>
        <dbReference type="ARBA" id="ARBA00022691"/>
    </source>
</evidence>
<evidence type="ECO:0000256" key="1">
    <source>
        <dbReference type="ARBA" id="ARBA00022603"/>
    </source>
</evidence>
<dbReference type="CDD" id="cd02440">
    <property type="entry name" value="AdoMet_MTases"/>
    <property type="match status" value="1"/>
</dbReference>
<dbReference type="AlphaFoldDB" id="A0A0P1GMN5"/>
<reference evidence="5 6" key="1">
    <citation type="submission" date="2015-09" db="EMBL/GenBank/DDBJ databases">
        <authorList>
            <consortium name="Swine Surveillance"/>
        </authorList>
    </citation>
    <scope>NUCLEOTIDE SEQUENCE [LARGE SCALE GENOMIC DNA]</scope>
    <source>
        <strain evidence="5 6">CECT 8383</strain>
    </source>
</reference>
<dbReference type="STRING" id="340021.TM5383_00724"/>
<dbReference type="PANTHER" id="PTHR47816">
    <property type="entry name" value="RIBOSOMAL RNA SMALL SUBUNIT METHYLTRANSFERASE C"/>
    <property type="match status" value="1"/>
</dbReference>
<dbReference type="GO" id="GO:0052916">
    <property type="term" value="F:23S rRNA (guanine(1835)-N(2))-methyltransferase activity"/>
    <property type="evidence" value="ECO:0007669"/>
    <property type="project" value="UniProtKB-EC"/>
</dbReference>
<gene>
    <name evidence="5" type="primary">rlmG</name>
    <name evidence="5" type="ORF">TM5383_00724</name>
</gene>
<evidence type="ECO:0000256" key="2">
    <source>
        <dbReference type="ARBA" id="ARBA00022679"/>
    </source>
</evidence>
<evidence type="ECO:0000313" key="6">
    <source>
        <dbReference type="Proteomes" id="UP000051681"/>
    </source>
</evidence>
<accession>A0A0P1GMN5</accession>
<keyword evidence="2 5" id="KW-0808">Transferase</keyword>